<accession>A0A6S6UIY5</accession>
<reference evidence="2" key="1">
    <citation type="submission" date="2020-01" db="EMBL/GenBank/DDBJ databases">
        <authorList>
            <person name="Meier V. D."/>
            <person name="Meier V D."/>
        </authorList>
    </citation>
    <scope>NUCLEOTIDE SEQUENCE</scope>
    <source>
        <strain evidence="2">HLG_WM_MAG_09</strain>
    </source>
</reference>
<dbReference type="EMBL" id="CACVAT010000474">
    <property type="protein sequence ID" value="CAA6828712.1"/>
    <property type="molecule type" value="Genomic_DNA"/>
</dbReference>
<proteinExistence type="predicted"/>
<evidence type="ECO:0000313" key="2">
    <source>
        <dbReference type="EMBL" id="CAA6828712.1"/>
    </source>
</evidence>
<sequence>MNQSLSMMFVLEGGYPRAYLSVQDNYQSPAQVFNAPLEFIDFNALVDSTRNSGEYQIVSTSPDNPDFQIESYVIVQHHDGEISWDIVFEHYEPFLSLELSPEADDLDENVVSFTFDAFQYTSTLYQACLSSSHLLPVSFSEDSEKQTSENDSQDDEEESPIQHLAQYTQRLNILWQKHGNKNEMVKNGQAQKHSDHFAHEAEKQWLQDIIDTLDDVHNDNVMENLDAYLESLPEDALSRLEKNRDQLQETLTQRWEMLINSLTKEEADALENDQINTLYPNSLKLRLINEFIDGNPAVLLGSSHNQQSSSEKVIDLQSWKHNAKKPD</sequence>
<name>A0A6S6UIY5_9GAMM</name>
<feature type="compositionally biased region" description="Polar residues" evidence="1">
    <location>
        <begin position="302"/>
        <end position="311"/>
    </location>
</feature>
<feature type="region of interest" description="Disordered" evidence="1">
    <location>
        <begin position="302"/>
        <end position="327"/>
    </location>
</feature>
<protein>
    <submittedName>
        <fullName evidence="2">Uncharacterized protein</fullName>
    </submittedName>
</protein>
<gene>
    <name evidence="2" type="ORF">HELGO_WM20702</name>
</gene>
<evidence type="ECO:0000256" key="1">
    <source>
        <dbReference type="SAM" id="MobiDB-lite"/>
    </source>
</evidence>
<feature type="region of interest" description="Disordered" evidence="1">
    <location>
        <begin position="140"/>
        <end position="161"/>
    </location>
</feature>
<dbReference type="AlphaFoldDB" id="A0A6S6UIY5"/>
<organism evidence="2">
    <name type="scientific">uncultured Thiotrichaceae bacterium</name>
    <dbReference type="NCBI Taxonomy" id="298394"/>
    <lineage>
        <taxon>Bacteria</taxon>
        <taxon>Pseudomonadati</taxon>
        <taxon>Pseudomonadota</taxon>
        <taxon>Gammaproteobacteria</taxon>
        <taxon>Thiotrichales</taxon>
        <taxon>Thiotrichaceae</taxon>
        <taxon>environmental samples</taxon>
    </lineage>
</organism>